<comment type="caution">
    <text evidence="2">The sequence shown here is derived from an EMBL/GenBank/DDBJ whole genome shotgun (WGS) entry which is preliminary data.</text>
</comment>
<dbReference type="Gene3D" id="3.40.605.10">
    <property type="entry name" value="Aldehyde Dehydrogenase, Chain A, domain 1"/>
    <property type="match status" value="1"/>
</dbReference>
<reference evidence="2 3" key="1">
    <citation type="journal article" date="2019" name="Int. J. Syst. Evol. Microbiol.">
        <title>The Global Catalogue of Microorganisms (GCM) 10K type strain sequencing project: providing services to taxonomists for standard genome sequencing and annotation.</title>
        <authorList>
            <consortium name="The Broad Institute Genomics Platform"/>
            <consortium name="The Broad Institute Genome Sequencing Center for Infectious Disease"/>
            <person name="Wu L."/>
            <person name="Ma J."/>
        </authorList>
    </citation>
    <scope>NUCLEOTIDE SEQUENCE [LARGE SCALE GENOMIC DNA]</scope>
    <source>
        <strain evidence="2 3">NBRC 111368</strain>
    </source>
</reference>
<evidence type="ECO:0000259" key="1">
    <source>
        <dbReference type="Pfam" id="PF00171"/>
    </source>
</evidence>
<dbReference type="PANTHER" id="PTHR11699">
    <property type="entry name" value="ALDEHYDE DEHYDROGENASE-RELATED"/>
    <property type="match status" value="1"/>
</dbReference>
<accession>A0ABD5S1B3</accession>
<gene>
    <name evidence="2" type="ORF">ACFQE1_14205</name>
</gene>
<dbReference type="InterPro" id="IPR016161">
    <property type="entry name" value="Ald_DH/histidinol_DH"/>
</dbReference>
<dbReference type="SUPFAM" id="SSF53720">
    <property type="entry name" value="ALDH-like"/>
    <property type="match status" value="1"/>
</dbReference>
<dbReference type="Gene3D" id="3.40.309.10">
    <property type="entry name" value="Aldehyde Dehydrogenase, Chain A, domain 2"/>
    <property type="match status" value="1"/>
</dbReference>
<dbReference type="InterPro" id="IPR016162">
    <property type="entry name" value="Ald_DH_N"/>
</dbReference>
<dbReference type="Proteomes" id="UP001596328">
    <property type="component" value="Unassembled WGS sequence"/>
</dbReference>
<dbReference type="InterPro" id="IPR016163">
    <property type="entry name" value="Ald_DH_C"/>
</dbReference>
<evidence type="ECO:0000313" key="2">
    <source>
        <dbReference type="EMBL" id="MFC6725498.1"/>
    </source>
</evidence>
<keyword evidence="3" id="KW-1185">Reference proteome</keyword>
<feature type="non-terminal residue" evidence="2">
    <location>
        <position position="1"/>
    </location>
</feature>
<sequence>GAATACFSNAGQLCISAERLYVHADVYDEFLSAFVGQTRALDLAADYAYGASVGSLQNAGQLEKTRDHLDDAVEKGANVVSGGRKRPDLGPYFHEPTILTGVPEDATLYREETFGPVVAVYEVDDVKEAVRRANDSPYGLNASVWTEDERLGEHVAEHLDCGTVNVNDAFLSAWGSMDAPMGGMGDSGLGRRHGPEGLLKYTESQTVAVNDGPVLGGSPSGVSGDWWERGMTAYLRARRKLGWSN</sequence>
<dbReference type="Pfam" id="PF00171">
    <property type="entry name" value="Aldedh"/>
    <property type="match status" value="1"/>
</dbReference>
<feature type="domain" description="Aldehyde dehydrogenase" evidence="1">
    <location>
        <begin position="2"/>
        <end position="207"/>
    </location>
</feature>
<organism evidence="2 3">
    <name type="scientific">Halobium palmae</name>
    <dbReference type="NCBI Taxonomy" id="1776492"/>
    <lineage>
        <taxon>Archaea</taxon>
        <taxon>Methanobacteriati</taxon>
        <taxon>Methanobacteriota</taxon>
        <taxon>Stenosarchaea group</taxon>
        <taxon>Halobacteria</taxon>
        <taxon>Halobacteriales</taxon>
        <taxon>Haloferacaceae</taxon>
        <taxon>Halobium</taxon>
    </lineage>
</organism>
<evidence type="ECO:0000313" key="3">
    <source>
        <dbReference type="Proteomes" id="UP001596328"/>
    </source>
</evidence>
<name>A0ABD5S1B3_9EURY</name>
<dbReference type="InterPro" id="IPR015590">
    <property type="entry name" value="Aldehyde_DH_dom"/>
</dbReference>
<protein>
    <submittedName>
        <fullName evidence="2">Aldehyde dehydrogenase family protein</fullName>
    </submittedName>
</protein>
<dbReference type="EMBL" id="JBHSWU010000555">
    <property type="protein sequence ID" value="MFC6725498.1"/>
    <property type="molecule type" value="Genomic_DNA"/>
</dbReference>
<proteinExistence type="predicted"/>
<dbReference type="AlphaFoldDB" id="A0ABD5S1B3"/>